<feature type="domain" description="NB-ARC" evidence="3">
    <location>
        <begin position="1"/>
        <end position="61"/>
    </location>
</feature>
<dbReference type="Gene3D" id="3.40.50.300">
    <property type="entry name" value="P-loop containing nucleotide triphosphate hydrolases"/>
    <property type="match status" value="1"/>
</dbReference>
<dbReference type="InterPro" id="IPR036388">
    <property type="entry name" value="WH-like_DNA-bd_sf"/>
</dbReference>
<accession>A0AAV1B5G4</accession>
<protein>
    <submittedName>
        <fullName evidence="5">Uncharacterized protein</fullName>
    </submittedName>
</protein>
<dbReference type="InterPro" id="IPR044974">
    <property type="entry name" value="Disease_R_plants"/>
</dbReference>
<evidence type="ECO:0000256" key="2">
    <source>
        <dbReference type="ARBA" id="ARBA00022821"/>
    </source>
</evidence>
<evidence type="ECO:0000259" key="3">
    <source>
        <dbReference type="Pfam" id="PF00931"/>
    </source>
</evidence>
<dbReference type="Gene3D" id="1.10.10.10">
    <property type="entry name" value="Winged helix-like DNA-binding domain superfamily/Winged helix DNA-binding domain"/>
    <property type="match status" value="1"/>
</dbReference>
<sequence length="259" mass="30593">MGGLGKTTLARKVYNSDKVKNHFNFRAWAYASRECRARELLLHLLQKLMPKNDYECRSSTTKKGQKKHKEAVNNSQDISNLSDEELKKRVWECLKCKNRDPPYNLQFLSEEKSWELFSKKRLLANKKNLHREWSKVFGHVNWYLTRDETQVKNVVLKLSFDNLPARLKPCFLYLGIFPEDYKICVRKLLQLWMAEVFIQEIGSRDAYDVAEDYLYELIDRNLIQVARVKGIGGVKTCRIHDLLRDLCILESKEDKLFQV</sequence>
<dbReference type="Pfam" id="PF00931">
    <property type="entry name" value="NB-ARC"/>
    <property type="match status" value="1"/>
</dbReference>
<keyword evidence="6" id="KW-1185">Reference proteome</keyword>
<evidence type="ECO:0000259" key="4">
    <source>
        <dbReference type="Pfam" id="PF23559"/>
    </source>
</evidence>
<dbReference type="GO" id="GO:0043531">
    <property type="term" value="F:ADP binding"/>
    <property type="evidence" value="ECO:0007669"/>
    <property type="project" value="InterPro"/>
</dbReference>
<dbReference type="EMBL" id="OX451741">
    <property type="protein sequence ID" value="CAI8616803.1"/>
    <property type="molecule type" value="Genomic_DNA"/>
</dbReference>
<keyword evidence="2" id="KW-0611">Plant defense</keyword>
<dbReference type="InterPro" id="IPR058922">
    <property type="entry name" value="WHD_DRP"/>
</dbReference>
<evidence type="ECO:0000256" key="1">
    <source>
        <dbReference type="ARBA" id="ARBA00022737"/>
    </source>
</evidence>
<dbReference type="InterPro" id="IPR027417">
    <property type="entry name" value="P-loop_NTPase"/>
</dbReference>
<dbReference type="SUPFAM" id="SSF52540">
    <property type="entry name" value="P-loop containing nucleoside triphosphate hydrolases"/>
    <property type="match status" value="1"/>
</dbReference>
<evidence type="ECO:0000313" key="6">
    <source>
        <dbReference type="Proteomes" id="UP001157006"/>
    </source>
</evidence>
<dbReference type="AlphaFoldDB" id="A0AAV1B5G4"/>
<keyword evidence="1" id="KW-0677">Repeat</keyword>
<dbReference type="Proteomes" id="UP001157006">
    <property type="component" value="Chromosome 6"/>
</dbReference>
<dbReference type="Pfam" id="PF23559">
    <property type="entry name" value="WHD_DRP"/>
    <property type="match status" value="1"/>
</dbReference>
<dbReference type="FunFam" id="1.10.10.10:FF:000322">
    <property type="entry name" value="Probable disease resistance protein At1g63360"/>
    <property type="match status" value="1"/>
</dbReference>
<gene>
    <name evidence="5" type="ORF">VFH_VI045960</name>
</gene>
<name>A0AAV1B5G4_VICFA</name>
<evidence type="ECO:0000313" key="5">
    <source>
        <dbReference type="EMBL" id="CAI8616803.1"/>
    </source>
</evidence>
<dbReference type="GO" id="GO:0098542">
    <property type="term" value="P:defense response to other organism"/>
    <property type="evidence" value="ECO:0007669"/>
    <property type="project" value="TreeGrafter"/>
</dbReference>
<dbReference type="PANTHER" id="PTHR23155:SF1193">
    <property type="entry name" value="DISEASE RESISTANCE PROTEIN RPP13-RELATED"/>
    <property type="match status" value="1"/>
</dbReference>
<dbReference type="PANTHER" id="PTHR23155">
    <property type="entry name" value="DISEASE RESISTANCE PROTEIN RP"/>
    <property type="match status" value="1"/>
</dbReference>
<reference evidence="5 6" key="1">
    <citation type="submission" date="2023-01" db="EMBL/GenBank/DDBJ databases">
        <authorList>
            <person name="Kreplak J."/>
        </authorList>
    </citation>
    <scope>NUCLEOTIDE SEQUENCE [LARGE SCALE GENOMIC DNA]</scope>
</reference>
<organism evidence="5 6">
    <name type="scientific">Vicia faba</name>
    <name type="common">Broad bean</name>
    <name type="synonym">Faba vulgaris</name>
    <dbReference type="NCBI Taxonomy" id="3906"/>
    <lineage>
        <taxon>Eukaryota</taxon>
        <taxon>Viridiplantae</taxon>
        <taxon>Streptophyta</taxon>
        <taxon>Embryophyta</taxon>
        <taxon>Tracheophyta</taxon>
        <taxon>Spermatophyta</taxon>
        <taxon>Magnoliopsida</taxon>
        <taxon>eudicotyledons</taxon>
        <taxon>Gunneridae</taxon>
        <taxon>Pentapetalae</taxon>
        <taxon>rosids</taxon>
        <taxon>fabids</taxon>
        <taxon>Fabales</taxon>
        <taxon>Fabaceae</taxon>
        <taxon>Papilionoideae</taxon>
        <taxon>50 kb inversion clade</taxon>
        <taxon>NPAAA clade</taxon>
        <taxon>Hologalegina</taxon>
        <taxon>IRL clade</taxon>
        <taxon>Fabeae</taxon>
        <taxon>Vicia</taxon>
    </lineage>
</organism>
<proteinExistence type="predicted"/>
<feature type="domain" description="Disease resistance protein winged helix" evidence="4">
    <location>
        <begin position="176"/>
        <end position="247"/>
    </location>
</feature>
<dbReference type="InterPro" id="IPR002182">
    <property type="entry name" value="NB-ARC"/>
</dbReference>